<evidence type="ECO:0000256" key="19">
    <source>
        <dbReference type="ARBA" id="ARBA00046683"/>
    </source>
</evidence>
<evidence type="ECO:0000256" key="4">
    <source>
        <dbReference type="ARBA" id="ARBA00019950"/>
    </source>
</evidence>
<dbReference type="Pfam" id="PF13903">
    <property type="entry name" value="Claudin_2"/>
    <property type="match status" value="1"/>
</dbReference>
<evidence type="ECO:0000256" key="14">
    <source>
        <dbReference type="ARBA" id="ARBA00023136"/>
    </source>
</evidence>
<evidence type="ECO:0000256" key="3">
    <source>
        <dbReference type="ARBA" id="ARBA00007111"/>
    </source>
</evidence>
<dbReference type="InterPro" id="IPR005421">
    <property type="entry name" value="VDCC_g1su"/>
</dbReference>
<reference evidence="22" key="1">
    <citation type="submission" date="2025-08" db="UniProtKB">
        <authorList>
            <consortium name="RefSeq"/>
        </authorList>
    </citation>
    <scope>IDENTIFICATION</scope>
</reference>
<organism evidence="21 22">
    <name type="scientific">Clupea harengus</name>
    <name type="common">Atlantic herring</name>
    <dbReference type="NCBI Taxonomy" id="7950"/>
    <lineage>
        <taxon>Eukaryota</taxon>
        <taxon>Metazoa</taxon>
        <taxon>Chordata</taxon>
        <taxon>Craniata</taxon>
        <taxon>Vertebrata</taxon>
        <taxon>Euteleostomi</taxon>
        <taxon>Actinopterygii</taxon>
        <taxon>Neopterygii</taxon>
        <taxon>Teleostei</taxon>
        <taxon>Clupei</taxon>
        <taxon>Clupeiformes</taxon>
        <taxon>Clupeoidei</taxon>
        <taxon>Clupeidae</taxon>
        <taxon>Clupea</taxon>
    </lineage>
</organism>
<keyword evidence="7 20" id="KW-0109">Calcium transport</keyword>
<dbReference type="InterPro" id="IPR008368">
    <property type="entry name" value="VDCC_gsu"/>
</dbReference>
<dbReference type="RefSeq" id="XP_012682944.2">
    <property type="nucleotide sequence ID" value="XM_012827490.3"/>
</dbReference>
<keyword evidence="13 20" id="KW-0406">Ion transport</keyword>
<feature type="transmembrane region" description="Helical" evidence="20">
    <location>
        <begin position="143"/>
        <end position="160"/>
    </location>
</feature>
<evidence type="ECO:0000256" key="9">
    <source>
        <dbReference type="ARBA" id="ARBA00022692"/>
    </source>
</evidence>
<keyword evidence="21" id="KW-1185">Reference proteome</keyword>
<dbReference type="InterPro" id="IPR004031">
    <property type="entry name" value="PMP22/EMP/MP20/Claudin"/>
</dbReference>
<evidence type="ECO:0000256" key="15">
    <source>
        <dbReference type="ARBA" id="ARBA00023157"/>
    </source>
</evidence>
<evidence type="ECO:0000256" key="1">
    <source>
        <dbReference type="ARBA" id="ARBA00003367"/>
    </source>
</evidence>
<dbReference type="GO" id="GO:1990454">
    <property type="term" value="C:L-type voltage-gated calcium channel complex"/>
    <property type="evidence" value="ECO:0007669"/>
    <property type="project" value="TreeGrafter"/>
</dbReference>
<dbReference type="PANTHER" id="PTHR15025:SF8">
    <property type="entry name" value="VOLTAGE-DEPENDENT CALCIUM CHANNEL GAMMA-1 SUBUNIT"/>
    <property type="match status" value="1"/>
</dbReference>
<evidence type="ECO:0000256" key="8">
    <source>
        <dbReference type="ARBA" id="ARBA00022673"/>
    </source>
</evidence>
<feature type="transmembrane region" description="Helical" evidence="20">
    <location>
        <begin position="7"/>
        <end position="26"/>
    </location>
</feature>
<evidence type="ECO:0000256" key="17">
    <source>
        <dbReference type="ARBA" id="ARBA00023303"/>
    </source>
</evidence>
<evidence type="ECO:0000313" key="21">
    <source>
        <dbReference type="Proteomes" id="UP000515152"/>
    </source>
</evidence>
<dbReference type="GO" id="GO:1902514">
    <property type="term" value="P:regulation of calcium ion transmembrane transport via high voltage-gated calcium channel"/>
    <property type="evidence" value="ECO:0007669"/>
    <property type="project" value="TreeGrafter"/>
</dbReference>
<accession>A0A6P3VWP8</accession>
<evidence type="ECO:0000256" key="11">
    <source>
        <dbReference type="ARBA" id="ARBA00022882"/>
    </source>
</evidence>
<gene>
    <name evidence="22" type="primary">cacng1a</name>
</gene>
<dbReference type="KEGG" id="char:105900228"/>
<keyword evidence="5 20" id="KW-0813">Transport</keyword>
<keyword evidence="10 20" id="KW-0106">Calcium</keyword>
<evidence type="ECO:0000256" key="13">
    <source>
        <dbReference type="ARBA" id="ARBA00023065"/>
    </source>
</evidence>
<dbReference type="GO" id="GO:0005245">
    <property type="term" value="F:voltage-gated calcium channel activity"/>
    <property type="evidence" value="ECO:0007669"/>
    <property type="project" value="InterPro"/>
</dbReference>
<comment type="subcellular location">
    <subcellularLocation>
        <location evidence="2">Cell membrane</location>
        <location evidence="2">Sarcolemma</location>
        <topology evidence="2">Multi-pass membrane protein</topology>
    </subcellularLocation>
    <subcellularLocation>
        <location evidence="20">Membrane</location>
        <topology evidence="20">Multi-pass membrane protein</topology>
    </subcellularLocation>
</comment>
<dbReference type="Proteomes" id="UP000515152">
    <property type="component" value="Chromosome 26"/>
</dbReference>
<comment type="function">
    <text evidence="1 20">Regulatory subunit of the voltage-gated calcium channel that gives rise to L-type calcium currents in skeletal muscle. Regulates channel inactivation kinetics.</text>
</comment>
<keyword evidence="14 20" id="KW-0472">Membrane</keyword>
<evidence type="ECO:0000256" key="18">
    <source>
        <dbReference type="ARBA" id="ARBA00029680"/>
    </source>
</evidence>
<sequence length="226" mass="25357">MQKKTKLKLTIFCLVVGMFCMFTAVVSDHWAVLSPKVTEVNSTCEAAHFGLWRLCKKNLYITDVERIGHSCGPISLPGEHNCTYFRHFTPGEESEVLDMTTQREYSISAAAIAIFSVAFMILGTICAIAALAQGQDYIYKPAGMFYAFAGLCAIISVEVMRQSVKRMIDSRETIWIEYYYSWSFACAVSGCILLFVCGLGLLLLAMPQMPRNPWESCMDSEPEQME</sequence>
<evidence type="ECO:0000256" key="12">
    <source>
        <dbReference type="ARBA" id="ARBA00022989"/>
    </source>
</evidence>
<dbReference type="PRINTS" id="PR01792">
    <property type="entry name" value="VDCCGAMMA"/>
</dbReference>
<comment type="similarity">
    <text evidence="3 20">Belongs to the PMP-22/EMP/MP20 family. CACNG subfamily.</text>
</comment>
<dbReference type="AlphaFoldDB" id="A0A6P3VWP8"/>
<feature type="transmembrane region" description="Helical" evidence="20">
    <location>
        <begin position="180"/>
        <end position="204"/>
    </location>
</feature>
<evidence type="ECO:0000256" key="16">
    <source>
        <dbReference type="ARBA" id="ARBA00023180"/>
    </source>
</evidence>
<proteinExistence type="inferred from homology"/>
<dbReference type="OrthoDB" id="9937541at2759"/>
<dbReference type="CTD" id="322013"/>
<dbReference type="GO" id="GO:0005246">
    <property type="term" value="F:calcium channel regulator activity"/>
    <property type="evidence" value="ECO:0007669"/>
    <property type="project" value="TreeGrafter"/>
</dbReference>
<keyword evidence="17 20" id="KW-0407">Ion channel</keyword>
<evidence type="ECO:0000256" key="10">
    <source>
        <dbReference type="ARBA" id="ARBA00022837"/>
    </source>
</evidence>
<keyword evidence="8 20" id="KW-0107">Calcium channel</keyword>
<keyword evidence="6" id="KW-1003">Cell membrane</keyword>
<keyword evidence="15" id="KW-1015">Disulfide bond</keyword>
<dbReference type="PANTHER" id="PTHR15025">
    <property type="entry name" value="VOLTAGE-DEPENDENT CALCIUM CHANNEL GAMMA-1 SUBUNIT-RELATED"/>
    <property type="match status" value="1"/>
</dbReference>
<evidence type="ECO:0000256" key="20">
    <source>
        <dbReference type="RuleBase" id="RU363085"/>
    </source>
</evidence>
<dbReference type="PRINTS" id="PR01601">
    <property type="entry name" value="VDCCGAMMA1"/>
</dbReference>
<dbReference type="GeneID" id="105900228"/>
<name>A0A6P3VWP8_CLUHA</name>
<evidence type="ECO:0000256" key="2">
    <source>
        <dbReference type="ARBA" id="ARBA00004415"/>
    </source>
</evidence>
<feature type="transmembrane region" description="Helical" evidence="20">
    <location>
        <begin position="107"/>
        <end position="131"/>
    </location>
</feature>
<keyword evidence="12 20" id="KW-1133">Transmembrane helix</keyword>
<evidence type="ECO:0000256" key="6">
    <source>
        <dbReference type="ARBA" id="ARBA00022475"/>
    </source>
</evidence>
<protein>
    <recommendedName>
        <fullName evidence="4 20">Voltage-dependent calcium channel gamma-1 subunit</fullName>
    </recommendedName>
    <alternativeName>
        <fullName evidence="18 20">Dihydropyridine-sensitive L-type, skeletal muscle calcium channel subunit gamma</fullName>
    </alternativeName>
</protein>
<comment type="subunit">
    <text evidence="19 20">Component of a calcium channel complex consisting of a pore-forming alpha subunit (CACNA1S) and the ancillary subunits CACNB1 or CACNB2, CACNG1 and CACNA2D1. The channel complex contains alpha, beta, gamma and delta subunits in a 1:1:1:1 ratio, i.e. it contains either CACNB1 or CACNB2.</text>
</comment>
<evidence type="ECO:0000256" key="5">
    <source>
        <dbReference type="ARBA" id="ARBA00022448"/>
    </source>
</evidence>
<dbReference type="Gene3D" id="1.20.140.150">
    <property type="match status" value="1"/>
</dbReference>
<evidence type="ECO:0000313" key="22">
    <source>
        <dbReference type="RefSeq" id="XP_012682944.2"/>
    </source>
</evidence>
<keyword evidence="16" id="KW-0325">Glycoprotein</keyword>
<keyword evidence="11 20" id="KW-0851">Voltage-gated channel</keyword>
<evidence type="ECO:0000256" key="7">
    <source>
        <dbReference type="ARBA" id="ARBA00022568"/>
    </source>
</evidence>
<keyword evidence="9 20" id="KW-0812">Transmembrane</keyword>